<reference evidence="2" key="1">
    <citation type="submission" date="2018-08" db="EMBL/GenBank/DDBJ databases">
        <authorList>
            <person name="Kozlova Y.N."/>
            <person name="Morozova V.V."/>
            <person name="Tikunov A.Y."/>
            <person name="Klopotova M.R."/>
            <person name="Fofanov M.V."/>
            <person name="Tikunova N.V."/>
        </authorList>
    </citation>
    <scope>NUCLEOTIDE SEQUENCE [LARGE SCALE GENOMIC DNA]</scope>
</reference>
<proteinExistence type="predicted"/>
<dbReference type="RefSeq" id="YP_010098681.1">
    <property type="nucleotide sequence ID" value="NC_055768.1"/>
</dbReference>
<organism evidence="1 2">
    <name type="scientific">Klebsiella phage KP179</name>
    <dbReference type="NCBI Taxonomy" id="2315700"/>
    <lineage>
        <taxon>Viruses</taxon>
        <taxon>Duplodnaviria</taxon>
        <taxon>Heunggongvirae</taxon>
        <taxon>Uroviricota</taxon>
        <taxon>Caudoviricetes</taxon>
        <taxon>Pantevenvirales</taxon>
        <taxon>Straboviridae</taxon>
        <taxon>Tevenvirinae</taxon>
        <taxon>Jiaodavirus</taxon>
        <taxon>Jiaodavirus kp179</taxon>
    </lineage>
</organism>
<evidence type="ECO:0000313" key="1">
    <source>
        <dbReference type="EMBL" id="AYD80883.1"/>
    </source>
</evidence>
<dbReference type="Gene3D" id="3.40.1350.10">
    <property type="match status" value="1"/>
</dbReference>
<dbReference type="KEGG" id="vg:65116355"/>
<dbReference type="SUPFAM" id="SSF52980">
    <property type="entry name" value="Restriction endonuclease-like"/>
    <property type="match status" value="1"/>
</dbReference>
<protein>
    <submittedName>
        <fullName evidence="1">Uncharacterized protein</fullName>
    </submittedName>
</protein>
<dbReference type="EMBL" id="MH729874">
    <property type="protein sequence ID" value="AYD80883.1"/>
    <property type="molecule type" value="Genomic_DNA"/>
</dbReference>
<keyword evidence="2" id="KW-1185">Reference proteome</keyword>
<sequence>MKDIKIMDYLGSVTQGTKISRGMKLNEDTIVSLLQQRGWTVKRQVVLSSMKLAGRKKSGHKVDIVASKNGETLVIDVKSSGNSNTHGAPVAFATQFVDACRLQFGKDVKMMWMRITNDVNSIPSVDYADYHVMKNIGIEEVNAHTYFGVDINKLNASKTSSIFNNALIKKIYDVKSSWYGIKPVDIIIHIMKVFGITIEDIKESLNETDI</sequence>
<dbReference type="InterPro" id="IPR011856">
    <property type="entry name" value="tRNA_endonuc-like_dom_sf"/>
</dbReference>
<accession>A0A386K708</accession>
<dbReference type="InterPro" id="IPR011335">
    <property type="entry name" value="Restrct_endonuc-II-like"/>
</dbReference>
<dbReference type="GeneID" id="65116355"/>
<evidence type="ECO:0000313" key="2">
    <source>
        <dbReference type="Proteomes" id="UP000268334"/>
    </source>
</evidence>
<name>A0A386K708_9CAUD</name>
<dbReference type="GO" id="GO:0003676">
    <property type="term" value="F:nucleic acid binding"/>
    <property type="evidence" value="ECO:0007669"/>
    <property type="project" value="InterPro"/>
</dbReference>
<dbReference type="Proteomes" id="UP000268334">
    <property type="component" value="Segment"/>
</dbReference>